<dbReference type="Pfam" id="PF13649">
    <property type="entry name" value="Methyltransf_25"/>
    <property type="match status" value="1"/>
</dbReference>
<feature type="region of interest" description="Disordered" evidence="3">
    <location>
        <begin position="255"/>
        <end position="277"/>
    </location>
</feature>
<feature type="domain" description="Methyltransferase" evidence="4">
    <location>
        <begin position="105"/>
        <end position="189"/>
    </location>
</feature>
<name>A0A251YVT0_9MICO</name>
<dbReference type="InterPro" id="IPR048647">
    <property type="entry name" value="RlmA_N"/>
</dbReference>
<dbReference type="SUPFAM" id="SSF53335">
    <property type="entry name" value="S-adenosyl-L-methionine-dependent methyltransferases"/>
    <property type="match status" value="1"/>
</dbReference>
<evidence type="ECO:0000259" key="4">
    <source>
        <dbReference type="Pfam" id="PF13649"/>
    </source>
</evidence>
<dbReference type="Proteomes" id="UP000195101">
    <property type="component" value="Unassembled WGS sequence"/>
</dbReference>
<keyword evidence="6" id="KW-0808">Transferase</keyword>
<evidence type="ECO:0000313" key="7">
    <source>
        <dbReference type="Proteomes" id="UP000195101"/>
    </source>
</evidence>
<dbReference type="CDD" id="cd02440">
    <property type="entry name" value="AdoMet_MTases"/>
    <property type="match status" value="1"/>
</dbReference>
<keyword evidence="2" id="KW-0949">S-adenosyl-L-methionine</keyword>
<feature type="domain" description="23S rRNA (guanine(745)-N(1))-methyltransferase N-terminal" evidence="5">
    <location>
        <begin position="11"/>
        <end position="47"/>
    </location>
</feature>
<dbReference type="Pfam" id="PF21302">
    <property type="entry name" value="Zn_ribbon_RlmA"/>
    <property type="match status" value="1"/>
</dbReference>
<keyword evidence="6" id="KW-0489">Methyltransferase</keyword>
<protein>
    <submittedName>
        <fullName evidence="6">23S rRNA (Guanine(748)-N(1))-methyltransferase</fullName>
    </submittedName>
</protein>
<dbReference type="GO" id="GO:0046872">
    <property type="term" value="F:metal ion binding"/>
    <property type="evidence" value="ECO:0007669"/>
    <property type="project" value="UniProtKB-KW"/>
</dbReference>
<dbReference type="InterPro" id="IPR016718">
    <property type="entry name" value="rRNA_m1G-MeTrfase_A_prd"/>
</dbReference>
<organism evidence="6 7">
    <name type="scientific">Clavibacter michiganensis</name>
    <dbReference type="NCBI Taxonomy" id="28447"/>
    <lineage>
        <taxon>Bacteria</taxon>
        <taxon>Bacillati</taxon>
        <taxon>Actinomycetota</taxon>
        <taxon>Actinomycetes</taxon>
        <taxon>Micrococcales</taxon>
        <taxon>Microbacteriaceae</taxon>
        <taxon>Clavibacter</taxon>
    </lineage>
</organism>
<feature type="binding site" evidence="2">
    <location>
        <position position="72"/>
    </location>
    <ligand>
        <name>S-adenosyl-L-methionine</name>
        <dbReference type="ChEBI" id="CHEBI:59789"/>
    </ligand>
</feature>
<gene>
    <name evidence="6" type="primary">rlmAII</name>
    <name evidence="6" type="ORF">BFL37_00660</name>
</gene>
<dbReference type="InterPro" id="IPR029063">
    <property type="entry name" value="SAM-dependent_MTases_sf"/>
</dbReference>
<feature type="binding site" evidence="1">
    <location>
        <position position="33"/>
    </location>
    <ligand>
        <name>Zn(2+)</name>
        <dbReference type="ChEBI" id="CHEBI:29105"/>
    </ligand>
</feature>
<accession>A0A251YVT0</accession>
<evidence type="ECO:0000313" key="6">
    <source>
        <dbReference type="EMBL" id="OUE28178.1"/>
    </source>
</evidence>
<dbReference type="RefSeq" id="WP_086513261.1">
    <property type="nucleotide sequence ID" value="NZ_MDJZ01000002.1"/>
</dbReference>
<sequence>MDLARLAGWLRCPTCAEDLHPAPPLSLRCARGHSMDANKRGYVSLLPPATRVSGDSVPMLDARARFLALGHYAPIVDALAAAVLGAEPAHDVDPALEGTLVGPRIVDAGCGTGFYLHELLDRMPGAVGLAADLAPAAVSAAVRGRHDVDGVVADTWSGLPLRDASADLLLDVFAPRNMTEFHRVLAPYGRVAIVAAGTDHLAELRADGRAVGVQPDKRERILASADGLFEVESETRVNAPLELTGAEVDLLLGMGPSAHHAPERATGQQPPSAADAGLASIPAREVCQVVTLDVMVHVLRRREARDSS</sequence>
<feature type="binding site" evidence="1">
    <location>
        <position position="29"/>
    </location>
    <ligand>
        <name>Zn(2+)</name>
        <dbReference type="ChEBI" id="CHEBI:29105"/>
    </ligand>
</feature>
<evidence type="ECO:0000259" key="5">
    <source>
        <dbReference type="Pfam" id="PF21302"/>
    </source>
</evidence>
<dbReference type="Gene3D" id="3.40.50.150">
    <property type="entry name" value="Vaccinia Virus protein VP39"/>
    <property type="match status" value="1"/>
</dbReference>
<keyword evidence="1" id="KW-0479">Metal-binding</keyword>
<dbReference type="InterPro" id="IPR041698">
    <property type="entry name" value="Methyltransf_25"/>
</dbReference>
<evidence type="ECO:0000256" key="2">
    <source>
        <dbReference type="PIRSR" id="PIRSR018249-2"/>
    </source>
</evidence>
<evidence type="ECO:0000256" key="3">
    <source>
        <dbReference type="SAM" id="MobiDB-lite"/>
    </source>
</evidence>
<reference evidence="6 7" key="1">
    <citation type="submission" date="2016-08" db="EMBL/GenBank/DDBJ databases">
        <title>Genome sequence of Clavibacter michiganensis spp strain CFBP8019.</title>
        <authorList>
            <person name="Thapa S.P."/>
            <person name="Coaker G."/>
            <person name="Jacques M.-A."/>
        </authorList>
    </citation>
    <scope>NUCLEOTIDE SEQUENCE [LARGE SCALE GENOMIC DNA]</scope>
    <source>
        <strain evidence="6">CFBP8019</strain>
    </source>
</reference>
<evidence type="ECO:0000256" key="1">
    <source>
        <dbReference type="PIRSR" id="PIRSR018249-1"/>
    </source>
</evidence>
<keyword evidence="1" id="KW-0862">Zinc</keyword>
<comment type="caution">
    <text evidence="6">The sequence shown here is derived from an EMBL/GenBank/DDBJ whole genome shotgun (WGS) entry which is preliminary data.</text>
</comment>
<dbReference type="PIRSF" id="PIRSF018249">
    <property type="entry name" value="MyrA_prd"/>
    <property type="match status" value="1"/>
</dbReference>
<dbReference type="EMBL" id="MDJZ01000002">
    <property type="protein sequence ID" value="OUE28178.1"/>
    <property type="molecule type" value="Genomic_DNA"/>
</dbReference>
<feature type="binding site" evidence="2">
    <location>
        <begin position="112"/>
        <end position="113"/>
    </location>
    <ligand>
        <name>S-adenosyl-L-methionine</name>
        <dbReference type="ChEBI" id="CHEBI:59789"/>
    </ligand>
</feature>
<keyword evidence="7" id="KW-1185">Reference proteome</keyword>
<feature type="binding site" evidence="2">
    <location>
        <position position="200"/>
    </location>
    <ligand>
        <name>S-adenosyl-L-methionine</name>
        <dbReference type="ChEBI" id="CHEBI:59789"/>
    </ligand>
</feature>
<dbReference type="GO" id="GO:0008168">
    <property type="term" value="F:methyltransferase activity"/>
    <property type="evidence" value="ECO:0007669"/>
    <property type="project" value="UniProtKB-KW"/>
</dbReference>
<dbReference type="AlphaFoldDB" id="A0A251YVT0"/>
<dbReference type="OrthoDB" id="108476at2"/>
<feature type="binding site" evidence="1">
    <location>
        <position position="15"/>
    </location>
    <ligand>
        <name>Zn(2+)</name>
        <dbReference type="ChEBI" id="CHEBI:29105"/>
    </ligand>
</feature>
<dbReference type="GO" id="GO:0032259">
    <property type="term" value="P:methylation"/>
    <property type="evidence" value="ECO:0007669"/>
    <property type="project" value="UniProtKB-KW"/>
</dbReference>
<proteinExistence type="predicted"/>
<feature type="binding site" evidence="1">
    <location>
        <position position="12"/>
    </location>
    <ligand>
        <name>Zn(2+)</name>
        <dbReference type="ChEBI" id="CHEBI:29105"/>
    </ligand>
</feature>